<keyword evidence="2" id="KW-0433">Leucine-rich repeat</keyword>
<dbReference type="SUPFAM" id="SSF52058">
    <property type="entry name" value="L domain-like"/>
    <property type="match status" value="1"/>
</dbReference>
<organism evidence="6 7">
    <name type="scientific">Sinanodonta woodiana</name>
    <name type="common">Chinese pond mussel</name>
    <name type="synonym">Anodonta woodiana</name>
    <dbReference type="NCBI Taxonomy" id="1069815"/>
    <lineage>
        <taxon>Eukaryota</taxon>
        <taxon>Metazoa</taxon>
        <taxon>Spiralia</taxon>
        <taxon>Lophotrochozoa</taxon>
        <taxon>Mollusca</taxon>
        <taxon>Bivalvia</taxon>
        <taxon>Autobranchia</taxon>
        <taxon>Heteroconchia</taxon>
        <taxon>Palaeoheterodonta</taxon>
        <taxon>Unionida</taxon>
        <taxon>Unionoidea</taxon>
        <taxon>Unionidae</taxon>
        <taxon>Unioninae</taxon>
        <taxon>Sinanodonta</taxon>
    </lineage>
</organism>
<reference evidence="6 7" key="1">
    <citation type="submission" date="2024-11" db="EMBL/GenBank/DDBJ databases">
        <title>Chromosome-level genome assembly of the freshwater bivalve Anodonta woodiana.</title>
        <authorList>
            <person name="Chen X."/>
        </authorList>
    </citation>
    <scope>NUCLEOTIDE SEQUENCE [LARGE SCALE GENOMIC DNA]</scope>
    <source>
        <strain evidence="6">MN2024</strain>
        <tissue evidence="6">Gills</tissue>
    </source>
</reference>
<dbReference type="AlphaFoldDB" id="A0ABD3WB35"/>
<dbReference type="Proteomes" id="UP001634394">
    <property type="component" value="Unassembled WGS sequence"/>
</dbReference>
<dbReference type="Pfam" id="PF13855">
    <property type="entry name" value="LRR_8"/>
    <property type="match status" value="1"/>
</dbReference>
<evidence type="ECO:0000313" key="6">
    <source>
        <dbReference type="EMBL" id="KAL3871131.1"/>
    </source>
</evidence>
<name>A0ABD3WB35_SINWO</name>
<dbReference type="SUPFAM" id="SSF52200">
    <property type="entry name" value="Toll/Interleukin receptor TIR domain"/>
    <property type="match status" value="1"/>
</dbReference>
<keyword evidence="4" id="KW-1133">Transmembrane helix</keyword>
<dbReference type="SMART" id="SM00369">
    <property type="entry name" value="LRR_TYP"/>
    <property type="match status" value="3"/>
</dbReference>
<dbReference type="InterPro" id="IPR003591">
    <property type="entry name" value="Leu-rich_rpt_typical-subtyp"/>
</dbReference>
<dbReference type="EMBL" id="JBJQND010000007">
    <property type="protein sequence ID" value="KAL3871131.1"/>
    <property type="molecule type" value="Genomic_DNA"/>
</dbReference>
<feature type="domain" description="TIR" evidence="5">
    <location>
        <begin position="572"/>
        <end position="717"/>
    </location>
</feature>
<dbReference type="InterPro" id="IPR001611">
    <property type="entry name" value="Leu-rich_rpt"/>
</dbReference>
<dbReference type="Gene3D" id="3.40.50.10140">
    <property type="entry name" value="Toll/interleukin-1 receptor homology (TIR) domain"/>
    <property type="match status" value="1"/>
</dbReference>
<accession>A0ABD3WB35</accession>
<dbReference type="InterPro" id="IPR032675">
    <property type="entry name" value="LRR_dom_sf"/>
</dbReference>
<evidence type="ECO:0000256" key="2">
    <source>
        <dbReference type="ARBA" id="ARBA00022614"/>
    </source>
</evidence>
<dbReference type="InterPro" id="IPR035897">
    <property type="entry name" value="Toll_tir_struct_dom_sf"/>
</dbReference>
<dbReference type="InterPro" id="IPR000157">
    <property type="entry name" value="TIR_dom"/>
</dbReference>
<dbReference type="PANTHER" id="PTHR24369">
    <property type="entry name" value="ANTIGEN BSP, PUTATIVE-RELATED"/>
    <property type="match status" value="1"/>
</dbReference>
<sequence length="726" mass="84135">MAMTFSPDTNVDSSHYTPWNFGNIQRKDLFCPKKCNDSTDKPHTSHILEPVNVNSYDPKWCCYCHARTCYELVPPRCDAILTYLHLEYIGADGRSILLNDTNISSSFLKSRNVDGVMTSLPLNLIDHPHIISLEYSRNRIFDISNISFLKDLNELILDNNLITFISNTTFCGLTNLRRITVSRNHIKTIDTNTFSHPGLNIHYFDASHNELTIIDATNLFLDNYFCEMNYDNNIIKGIANQQHFTLDKNNSYGSGLVSIASNALKYLPNLTEFGIEDYADIEKVIKIGLHLDVINNLDCDCSLVPYLTRVGSKALIDFFGYWSKLICKTPKKFQNMSIRDLYYNASKDDLVCDITEKCPPKCSCYDQQNRHKLVINCTSLGLTAMPDYLPQGMWGSKVELILSNNSITTLDYRQYIHQIVLLDLSGNNIASIDEAAVRMMHTDIHMLIPNNSLQTLPRDFENLNPDNLEIGDTFLQCSCDFLWVENWHRYKWGKRNNTLQCRHNGHKISVDLMSKFLSECKHNDATIPVPVPVLVILPIMIFLAVFIIFYFRFEVFVLYRRFRKYIKDKQYFDRDAFISVSEFNSESFQWVLHDLEPFLRNDGYRTTVPWRDFELGTLLETETIKAIHHHKTYIIIIASRESDDTNDAPVLWAEYEFNCIWKEYVSDSNKHVIVVNFDQVNSHNLSDGRLRALVRVGEVADHWDREHKLPVKVRQLLDVKYMKSTD</sequence>
<keyword evidence="4" id="KW-0812">Transmembrane</keyword>
<comment type="caution">
    <text evidence="6">The sequence shown here is derived from an EMBL/GenBank/DDBJ whole genome shotgun (WGS) entry which is preliminary data.</text>
</comment>
<feature type="transmembrane region" description="Helical" evidence="4">
    <location>
        <begin position="533"/>
        <end position="559"/>
    </location>
</feature>
<comment type="similarity">
    <text evidence="1">Belongs to the Toll-like receptor family.</text>
</comment>
<evidence type="ECO:0000256" key="1">
    <source>
        <dbReference type="ARBA" id="ARBA00009634"/>
    </source>
</evidence>
<dbReference type="PANTHER" id="PTHR24369:SF211">
    <property type="entry name" value="LEUCINE-RICH REPEAT-CONTAINING PROTEIN 15-LIKE"/>
    <property type="match status" value="1"/>
</dbReference>
<proteinExistence type="inferred from homology"/>
<dbReference type="Gene3D" id="3.80.10.10">
    <property type="entry name" value="Ribonuclease Inhibitor"/>
    <property type="match status" value="2"/>
</dbReference>
<dbReference type="InterPro" id="IPR050541">
    <property type="entry name" value="LRR_TM_domain-containing"/>
</dbReference>
<keyword evidence="4" id="KW-0472">Membrane</keyword>
<keyword evidence="3" id="KW-0677">Repeat</keyword>
<dbReference type="PROSITE" id="PS50104">
    <property type="entry name" value="TIR"/>
    <property type="match status" value="1"/>
</dbReference>
<protein>
    <recommendedName>
        <fullName evidence="5">TIR domain-containing protein</fullName>
    </recommendedName>
</protein>
<keyword evidence="7" id="KW-1185">Reference proteome</keyword>
<evidence type="ECO:0000256" key="4">
    <source>
        <dbReference type="SAM" id="Phobius"/>
    </source>
</evidence>
<evidence type="ECO:0000259" key="5">
    <source>
        <dbReference type="PROSITE" id="PS50104"/>
    </source>
</evidence>
<gene>
    <name evidence="6" type="ORF">ACJMK2_039148</name>
</gene>
<evidence type="ECO:0000313" key="7">
    <source>
        <dbReference type="Proteomes" id="UP001634394"/>
    </source>
</evidence>
<evidence type="ECO:0000256" key="3">
    <source>
        <dbReference type="ARBA" id="ARBA00022737"/>
    </source>
</evidence>